<gene>
    <name evidence="2" type="ORF">GN244_ATG16672</name>
    <name evidence="3" type="ORF">GN958_ATG20403</name>
</gene>
<name>A0A833SAB3_PHYIN</name>
<proteinExistence type="predicted"/>
<feature type="region of interest" description="Disordered" evidence="1">
    <location>
        <begin position="117"/>
        <end position="188"/>
    </location>
</feature>
<evidence type="ECO:0000313" key="4">
    <source>
        <dbReference type="Proteomes" id="UP000602510"/>
    </source>
</evidence>
<feature type="compositionally biased region" description="Basic and acidic residues" evidence="1">
    <location>
        <begin position="117"/>
        <end position="134"/>
    </location>
</feature>
<feature type="region of interest" description="Disordered" evidence="1">
    <location>
        <begin position="54"/>
        <end position="81"/>
    </location>
</feature>
<protein>
    <submittedName>
        <fullName evidence="2">Uncharacterized protein</fullName>
    </submittedName>
</protein>
<feature type="region of interest" description="Disordered" evidence="1">
    <location>
        <begin position="1"/>
        <end position="31"/>
    </location>
</feature>
<dbReference type="PANTHER" id="PTHR37069:SF2">
    <property type="entry name" value="PIGGYBAC TRANSPOSABLE ELEMENT-DERIVED PROTEIN DOMAIN-CONTAINING PROTEIN"/>
    <property type="match status" value="1"/>
</dbReference>
<accession>A0A833SAB3</accession>
<evidence type="ECO:0000313" key="2">
    <source>
        <dbReference type="EMBL" id="KAF4031502.1"/>
    </source>
</evidence>
<comment type="caution">
    <text evidence="2">The sequence shown here is derived from an EMBL/GenBank/DDBJ whole genome shotgun (WGS) entry which is preliminary data.</text>
</comment>
<evidence type="ECO:0000313" key="3">
    <source>
        <dbReference type="EMBL" id="KAF4130405.1"/>
    </source>
</evidence>
<dbReference type="EMBL" id="WSZM01000574">
    <property type="protein sequence ID" value="KAF4031502.1"/>
    <property type="molecule type" value="Genomic_DNA"/>
</dbReference>
<dbReference type="Proteomes" id="UP000602510">
    <property type="component" value="Unassembled WGS sequence"/>
</dbReference>
<dbReference type="EMBL" id="JAACNO010002844">
    <property type="protein sequence ID" value="KAF4130405.1"/>
    <property type="molecule type" value="Genomic_DNA"/>
</dbReference>
<keyword evidence="4" id="KW-1185">Reference proteome</keyword>
<evidence type="ECO:0000256" key="1">
    <source>
        <dbReference type="SAM" id="MobiDB-lite"/>
    </source>
</evidence>
<reference evidence="2" key="1">
    <citation type="submission" date="2020-04" db="EMBL/GenBank/DDBJ databases">
        <title>Hybrid Assembly of Korean Phytophthora infestans isolates.</title>
        <authorList>
            <person name="Prokchorchik M."/>
            <person name="Lee Y."/>
            <person name="Seo J."/>
            <person name="Cho J.-H."/>
            <person name="Park Y.-E."/>
            <person name="Jang D.-C."/>
            <person name="Im J.-S."/>
            <person name="Choi J.-G."/>
            <person name="Park H.-J."/>
            <person name="Lee G.-B."/>
            <person name="Lee Y.-G."/>
            <person name="Hong S.-Y."/>
            <person name="Cho K."/>
            <person name="Sohn K.H."/>
        </authorList>
    </citation>
    <scope>NUCLEOTIDE SEQUENCE</scope>
    <source>
        <strain evidence="2">KR_1_A1</strain>
        <strain evidence="3">KR_2_A2</strain>
    </source>
</reference>
<feature type="compositionally biased region" description="Basic and acidic residues" evidence="1">
    <location>
        <begin position="61"/>
        <end position="78"/>
    </location>
</feature>
<dbReference type="PANTHER" id="PTHR37069">
    <property type="entry name" value="DDE_TNP_1_7 DOMAIN-CONTAINING PROTEIN"/>
    <property type="match status" value="1"/>
</dbReference>
<sequence>MAKRKSFATGGEAKKRRHVRRATERESSDPITLSTSAKFKYAWKKLRKAGWTLKSPSSRSLDSRYRYSRPESDPRGTEGEDFLLGEASVVKYVSEQNQLQLPVNDAMLIQVSIISGGERHHTSQSDPHGGDADWGRGQGDGGARDGVGRGRGPDDSTRPANSGRGGSDAEMEVNAAPAKQDECCANCS</sequence>
<organism evidence="2 4">
    <name type="scientific">Phytophthora infestans</name>
    <name type="common">Potato late blight agent</name>
    <name type="synonym">Botrytis infestans</name>
    <dbReference type="NCBI Taxonomy" id="4787"/>
    <lineage>
        <taxon>Eukaryota</taxon>
        <taxon>Sar</taxon>
        <taxon>Stramenopiles</taxon>
        <taxon>Oomycota</taxon>
        <taxon>Peronosporomycetes</taxon>
        <taxon>Peronosporales</taxon>
        <taxon>Peronosporaceae</taxon>
        <taxon>Phytophthora</taxon>
    </lineage>
</organism>
<dbReference type="Proteomes" id="UP000704712">
    <property type="component" value="Unassembled WGS sequence"/>
</dbReference>
<feature type="compositionally biased region" description="Basic and acidic residues" evidence="1">
    <location>
        <begin position="142"/>
        <end position="157"/>
    </location>
</feature>
<dbReference type="AlphaFoldDB" id="A0A833SAB3"/>